<evidence type="ECO:0008006" key="3">
    <source>
        <dbReference type="Google" id="ProtNLM"/>
    </source>
</evidence>
<evidence type="ECO:0000313" key="1">
    <source>
        <dbReference type="EMBL" id="EIW76313.1"/>
    </source>
</evidence>
<proteinExistence type="predicted"/>
<organism evidence="1 2">
    <name type="scientific">Coniophora puteana (strain RWD-64-598)</name>
    <name type="common">Brown rot fungus</name>
    <dbReference type="NCBI Taxonomy" id="741705"/>
    <lineage>
        <taxon>Eukaryota</taxon>
        <taxon>Fungi</taxon>
        <taxon>Dikarya</taxon>
        <taxon>Basidiomycota</taxon>
        <taxon>Agaricomycotina</taxon>
        <taxon>Agaricomycetes</taxon>
        <taxon>Agaricomycetidae</taxon>
        <taxon>Boletales</taxon>
        <taxon>Coniophorineae</taxon>
        <taxon>Coniophoraceae</taxon>
        <taxon>Coniophora</taxon>
    </lineage>
</organism>
<comment type="caution">
    <text evidence="1">The sequence shown here is derived from an EMBL/GenBank/DDBJ whole genome shotgun (WGS) entry which is preliminary data.</text>
</comment>
<dbReference type="AlphaFoldDB" id="A0A5M3MB52"/>
<gene>
    <name evidence="1" type="ORF">CONPUDRAFT_168878</name>
</gene>
<sequence length="446" mass="49862">MEASTADDDSYLVVIPPIMSLPTEILLRIIELASQWSTMGFFNGWPEYVEYTGPSADKLAFVCRRWLDVLAMKPVFWKSLHVALDGATFVPNIIETFFAASGDNQLEITITSGDSASCILTPSQECERLDFVMKHMAPHFGRMSEISIEVFYRSTIVHISSYFNNRTMSHLSDLNLVSYDTNDVSPLRISTLETPSLSQLKTDAGSFMNLMNGGIAWQAGRRLSGLCVTKYRPASHLAVINSRRFLEGLKAMAKLMAGVPDVWIEVEDVALDGEDITTFTMERLEGLRLSDIRGNVASAICNSITSSTVAYAWITRCEPISRCTVPGFELEVKGISSSLSLLRLLQDWQGWELAITNCGGFDDWVLGALAVSSMRNGRTCPQLRTLKIIGGTFSVAALQRMCEMRLDDEEGRIQRLMVEGGPELKEDLRKWFEDNTEHFSWRDICP</sequence>
<reference evidence="2" key="1">
    <citation type="journal article" date="2012" name="Science">
        <title>The Paleozoic origin of enzymatic lignin decomposition reconstructed from 31 fungal genomes.</title>
        <authorList>
            <person name="Floudas D."/>
            <person name="Binder M."/>
            <person name="Riley R."/>
            <person name="Barry K."/>
            <person name="Blanchette R.A."/>
            <person name="Henrissat B."/>
            <person name="Martinez A.T."/>
            <person name="Otillar R."/>
            <person name="Spatafora J.W."/>
            <person name="Yadav J.S."/>
            <person name="Aerts A."/>
            <person name="Benoit I."/>
            <person name="Boyd A."/>
            <person name="Carlson A."/>
            <person name="Copeland A."/>
            <person name="Coutinho P.M."/>
            <person name="de Vries R.P."/>
            <person name="Ferreira P."/>
            <person name="Findley K."/>
            <person name="Foster B."/>
            <person name="Gaskell J."/>
            <person name="Glotzer D."/>
            <person name="Gorecki P."/>
            <person name="Heitman J."/>
            <person name="Hesse C."/>
            <person name="Hori C."/>
            <person name="Igarashi K."/>
            <person name="Jurgens J.A."/>
            <person name="Kallen N."/>
            <person name="Kersten P."/>
            <person name="Kohler A."/>
            <person name="Kuees U."/>
            <person name="Kumar T.K.A."/>
            <person name="Kuo A."/>
            <person name="LaButti K."/>
            <person name="Larrondo L.F."/>
            <person name="Lindquist E."/>
            <person name="Ling A."/>
            <person name="Lombard V."/>
            <person name="Lucas S."/>
            <person name="Lundell T."/>
            <person name="Martin R."/>
            <person name="McLaughlin D.J."/>
            <person name="Morgenstern I."/>
            <person name="Morin E."/>
            <person name="Murat C."/>
            <person name="Nagy L.G."/>
            <person name="Nolan M."/>
            <person name="Ohm R.A."/>
            <person name="Patyshakuliyeva A."/>
            <person name="Rokas A."/>
            <person name="Ruiz-Duenas F.J."/>
            <person name="Sabat G."/>
            <person name="Salamov A."/>
            <person name="Samejima M."/>
            <person name="Schmutz J."/>
            <person name="Slot J.C."/>
            <person name="St John F."/>
            <person name="Stenlid J."/>
            <person name="Sun H."/>
            <person name="Sun S."/>
            <person name="Syed K."/>
            <person name="Tsang A."/>
            <person name="Wiebenga A."/>
            <person name="Young D."/>
            <person name="Pisabarro A."/>
            <person name="Eastwood D.C."/>
            <person name="Martin F."/>
            <person name="Cullen D."/>
            <person name="Grigoriev I.V."/>
            <person name="Hibbett D.S."/>
        </authorList>
    </citation>
    <scope>NUCLEOTIDE SEQUENCE [LARGE SCALE GENOMIC DNA]</scope>
    <source>
        <strain evidence="2">RWD-64-598 SS2</strain>
    </source>
</reference>
<protein>
    <recommendedName>
        <fullName evidence="3">F-box domain-containing protein</fullName>
    </recommendedName>
</protein>
<dbReference type="Proteomes" id="UP000053558">
    <property type="component" value="Unassembled WGS sequence"/>
</dbReference>
<name>A0A5M3MB52_CONPW</name>
<dbReference type="KEGG" id="cput:CONPUDRAFT_168878"/>
<keyword evidence="2" id="KW-1185">Reference proteome</keyword>
<accession>A0A5M3MB52</accession>
<dbReference type="EMBL" id="JH711586">
    <property type="protein sequence ID" value="EIW76313.1"/>
    <property type="molecule type" value="Genomic_DNA"/>
</dbReference>
<evidence type="ECO:0000313" key="2">
    <source>
        <dbReference type="Proteomes" id="UP000053558"/>
    </source>
</evidence>
<dbReference type="OrthoDB" id="3001771at2759"/>
<dbReference type="GeneID" id="19206089"/>
<dbReference type="RefSeq" id="XP_007773552.1">
    <property type="nucleotide sequence ID" value="XM_007775362.1"/>
</dbReference>